<feature type="transmembrane region" description="Helical" evidence="2">
    <location>
        <begin position="359"/>
        <end position="376"/>
    </location>
</feature>
<dbReference type="EMBL" id="MFYX01000157">
    <property type="protein sequence ID" value="OGJ99948.1"/>
    <property type="molecule type" value="Genomic_DNA"/>
</dbReference>
<comment type="similarity">
    <text evidence="1">Belongs to the CapA family.</text>
</comment>
<evidence type="ECO:0000313" key="4">
    <source>
        <dbReference type="EMBL" id="OGJ99948.1"/>
    </source>
</evidence>
<proteinExistence type="inferred from homology"/>
<organism evidence="4 5">
    <name type="scientific">Candidatus Raymondbacteria bacterium RIFOXYD12_FULL_49_13</name>
    <dbReference type="NCBI Taxonomy" id="1817890"/>
    <lineage>
        <taxon>Bacteria</taxon>
        <taxon>Raymondiibacteriota</taxon>
    </lineage>
</organism>
<dbReference type="PANTHER" id="PTHR33393">
    <property type="entry name" value="POLYGLUTAMINE SYNTHESIS ACCESSORY PROTEIN RV0574C-RELATED"/>
    <property type="match status" value="1"/>
</dbReference>
<reference evidence="4 5" key="1">
    <citation type="journal article" date="2016" name="Nat. Commun.">
        <title>Thousands of microbial genomes shed light on interconnected biogeochemical processes in an aquifer system.</title>
        <authorList>
            <person name="Anantharaman K."/>
            <person name="Brown C.T."/>
            <person name="Hug L.A."/>
            <person name="Sharon I."/>
            <person name="Castelle C.J."/>
            <person name="Probst A.J."/>
            <person name="Thomas B.C."/>
            <person name="Singh A."/>
            <person name="Wilkins M.J."/>
            <person name="Karaoz U."/>
            <person name="Brodie E.L."/>
            <person name="Williams K.H."/>
            <person name="Hubbard S.S."/>
            <person name="Banfield J.F."/>
        </authorList>
    </citation>
    <scope>NUCLEOTIDE SEQUENCE [LARGE SCALE GENOMIC DNA]</scope>
</reference>
<dbReference type="SMART" id="SM00854">
    <property type="entry name" value="PGA_cap"/>
    <property type="match status" value="1"/>
</dbReference>
<dbReference type="InterPro" id="IPR019079">
    <property type="entry name" value="Capsule_synth_CapA"/>
</dbReference>
<accession>A0A1F7EZX5</accession>
<keyword evidence="2" id="KW-0472">Membrane</keyword>
<dbReference type="SUPFAM" id="SSF56300">
    <property type="entry name" value="Metallo-dependent phosphatases"/>
    <property type="match status" value="1"/>
</dbReference>
<dbReference type="InterPro" id="IPR029052">
    <property type="entry name" value="Metallo-depent_PP-like"/>
</dbReference>
<dbReference type="Proteomes" id="UP000179243">
    <property type="component" value="Unassembled WGS sequence"/>
</dbReference>
<feature type="domain" description="Capsule synthesis protein CapA" evidence="3">
    <location>
        <begin position="23"/>
        <end position="250"/>
    </location>
</feature>
<evidence type="ECO:0000256" key="2">
    <source>
        <dbReference type="SAM" id="Phobius"/>
    </source>
</evidence>
<gene>
    <name evidence="4" type="ORF">A2519_00400</name>
</gene>
<dbReference type="AlphaFoldDB" id="A0A1F7EZX5"/>
<dbReference type="PANTHER" id="PTHR33393:SF13">
    <property type="entry name" value="PGA BIOSYNTHESIS PROTEIN CAPA"/>
    <property type="match status" value="1"/>
</dbReference>
<evidence type="ECO:0000259" key="3">
    <source>
        <dbReference type="SMART" id="SM00854"/>
    </source>
</evidence>
<evidence type="ECO:0000256" key="1">
    <source>
        <dbReference type="ARBA" id="ARBA00005662"/>
    </source>
</evidence>
<keyword evidence="2" id="KW-1133">Transmembrane helix</keyword>
<dbReference type="CDD" id="cd07381">
    <property type="entry name" value="MPP_CapA"/>
    <property type="match status" value="1"/>
</dbReference>
<protein>
    <recommendedName>
        <fullName evidence="3">Capsule synthesis protein CapA domain-containing protein</fullName>
    </recommendedName>
</protein>
<evidence type="ECO:0000313" key="5">
    <source>
        <dbReference type="Proteomes" id="UP000179243"/>
    </source>
</evidence>
<dbReference type="Pfam" id="PF09587">
    <property type="entry name" value="PGA_cap"/>
    <property type="match status" value="1"/>
</dbReference>
<keyword evidence="2" id="KW-0812">Transmembrane</keyword>
<sequence>MNEINLISEIIISDRSDTSECIKLMAVGDIVPDTTESIVTENIKQYIQSADLAMANLEAPLTDGTDPIEKSGPLIKAKPSGASVLRDAGFHLVSIANNHIFDYGKKGLDQTLFSCHTKGLDTVGAESNSMIARSPRQYNIKGIKLAIIALTEREFSIADNNTAGAAELDPINAWHAITEAKANADLLIVSAHGGSELSPFPNPRLQRWYRFMVDIGASAVIGHHSHVIQGLEIYKGAPILYGLGNFYFPDGYHASSVTREGLLVILDIKKNEISKVALALTCCEGKPKKVMLASGNRINDYRQIISIQSEIILDQKLLHEYWNHWCATCQKGFTFNFMLAAFSLQSFSLFQFIRLIKKGSVSGAILILFIGVLKLIQSSAQRRKMFLRIKNLTMCPSHQDIFRTTIELRELECGMQREAIQKKYDQLKTLRESNDLT</sequence>
<dbReference type="InterPro" id="IPR052169">
    <property type="entry name" value="CW_Biosynth-Accessory"/>
</dbReference>
<dbReference type="Gene3D" id="3.60.21.10">
    <property type="match status" value="1"/>
</dbReference>
<name>A0A1F7EZX5_UNCRA</name>
<comment type="caution">
    <text evidence="4">The sequence shown here is derived from an EMBL/GenBank/DDBJ whole genome shotgun (WGS) entry which is preliminary data.</text>
</comment>